<feature type="transmembrane region" description="Helical" evidence="6">
    <location>
        <begin position="127"/>
        <end position="146"/>
    </location>
</feature>
<dbReference type="AlphaFoldDB" id="A0A098C3X2"/>
<accession>A0A098C3X2</accession>
<keyword evidence="9" id="KW-1185">Reference proteome</keyword>
<evidence type="ECO:0000259" key="7">
    <source>
        <dbReference type="Pfam" id="PF05140"/>
    </source>
</evidence>
<keyword evidence="5 6" id="KW-0472">Membrane</keyword>
<feature type="transmembrane region" description="Helical" evidence="6">
    <location>
        <begin position="395"/>
        <end position="416"/>
    </location>
</feature>
<feature type="transmembrane region" description="Helical" evidence="6">
    <location>
        <begin position="20"/>
        <end position="37"/>
    </location>
</feature>
<feature type="domain" description="ResB-like" evidence="7">
    <location>
        <begin position="334"/>
        <end position="378"/>
    </location>
</feature>
<dbReference type="HOGENOM" id="CLU_058412_0_0_10"/>
<keyword evidence="4 6" id="KW-1133">Transmembrane helix</keyword>
<dbReference type="KEGG" id="pbt:ING2E5B_1874"/>
<dbReference type="EMBL" id="LN515532">
    <property type="protein sequence ID" value="CEA16612.1"/>
    <property type="molecule type" value="Genomic_DNA"/>
</dbReference>
<feature type="transmembrane region" description="Helical" evidence="6">
    <location>
        <begin position="79"/>
        <end position="99"/>
    </location>
</feature>
<dbReference type="STRING" id="1562970.ING2E5B_1874"/>
<dbReference type="PANTHER" id="PTHR31566:SF5">
    <property type="entry name" value="RESB-LIKE DOMAIN-CONTAINING PROTEIN"/>
    <property type="match status" value="1"/>
</dbReference>
<dbReference type="InterPro" id="IPR023494">
    <property type="entry name" value="Cyt_c_bgen_Ccs1/CcsB/ResB"/>
</dbReference>
<proteinExistence type="predicted"/>
<comment type="subcellular location">
    <subcellularLocation>
        <location evidence="1">Membrane</location>
        <topology evidence="1">Multi-pass membrane protein</topology>
    </subcellularLocation>
</comment>
<evidence type="ECO:0000256" key="4">
    <source>
        <dbReference type="ARBA" id="ARBA00022989"/>
    </source>
</evidence>
<dbReference type="InterPro" id="IPR007816">
    <property type="entry name" value="ResB-like_domain"/>
</dbReference>
<feature type="transmembrane region" description="Helical" evidence="6">
    <location>
        <begin position="158"/>
        <end position="179"/>
    </location>
</feature>
<protein>
    <recommendedName>
        <fullName evidence="7">ResB-like domain-containing protein</fullName>
    </recommendedName>
</protein>
<evidence type="ECO:0000256" key="5">
    <source>
        <dbReference type="ARBA" id="ARBA00023136"/>
    </source>
</evidence>
<evidence type="ECO:0000256" key="1">
    <source>
        <dbReference type="ARBA" id="ARBA00004141"/>
    </source>
</evidence>
<sequence>MSKSSRKIWESPWGYPEGYIVALGVVLTGLLLQLAIGKLDTGLYAYPINLIIGALFIIGLLTIYFIFKTSKIIRWFSSVYSTLPSIVVLLIICIILGFIPQFTNIENNAQVPNDIFSTLGWYQMTTSWPFILSCFYLLVILGFTTLKRTSRRQSWRDVGFYLNHLGLFIALMGGILGSADLQRLTMTVSEGNVEWRGTTYRGEVVEMPLAIQLDSFIIEEYEPKLVVIDNKTGKILPEARPENYMFEGIGKKAQLAGISLEIIDYLPNAAIFRDSIQSNFVPMQMDGATTALKIKASHEGITQPVEGWVSNGSYLFPHSILKIDNSRSIAMPPQEVKKYSSFITLYTEEGNSEKAVIEVNKPLSINNWIIYQYSYDSSRGKYSDTSVFELVYDPWLKVVYIGIFMLLSGAIFLFVAGPDRDRISKESILEIDRAKIEQ</sequence>
<dbReference type="GO" id="GO:0016020">
    <property type="term" value="C:membrane"/>
    <property type="evidence" value="ECO:0007669"/>
    <property type="project" value="UniProtKB-SubCell"/>
</dbReference>
<evidence type="ECO:0000313" key="9">
    <source>
        <dbReference type="Proteomes" id="UP000032417"/>
    </source>
</evidence>
<evidence type="ECO:0000256" key="3">
    <source>
        <dbReference type="ARBA" id="ARBA00022748"/>
    </source>
</evidence>
<dbReference type="Pfam" id="PF05140">
    <property type="entry name" value="ResB"/>
    <property type="match status" value="1"/>
</dbReference>
<dbReference type="PANTHER" id="PTHR31566">
    <property type="entry name" value="CYTOCHROME C BIOGENESIS PROTEIN CCS1, CHLOROPLASTIC"/>
    <property type="match status" value="1"/>
</dbReference>
<name>A0A098C3X2_9BACT</name>
<evidence type="ECO:0000256" key="2">
    <source>
        <dbReference type="ARBA" id="ARBA00022692"/>
    </source>
</evidence>
<keyword evidence="3" id="KW-0201">Cytochrome c-type biogenesis</keyword>
<evidence type="ECO:0000256" key="6">
    <source>
        <dbReference type="SAM" id="Phobius"/>
    </source>
</evidence>
<dbReference type="OrthoDB" id="596762at2"/>
<organism evidence="8 9">
    <name type="scientific">Fermentimonas caenicola</name>
    <dbReference type="NCBI Taxonomy" id="1562970"/>
    <lineage>
        <taxon>Bacteria</taxon>
        <taxon>Pseudomonadati</taxon>
        <taxon>Bacteroidota</taxon>
        <taxon>Bacteroidia</taxon>
        <taxon>Bacteroidales</taxon>
        <taxon>Dysgonomonadaceae</taxon>
        <taxon>Fermentimonas</taxon>
    </lineage>
</organism>
<reference evidence="8 9" key="1">
    <citation type="submission" date="2014-08" db="EMBL/GenBank/DDBJ databases">
        <authorList>
            <person name="Wibberg D."/>
        </authorList>
    </citation>
    <scope>NUCLEOTIDE SEQUENCE [LARGE SCALE GENOMIC DNA]</scope>
    <source>
        <strain evidence="9">ING2-E5B</strain>
    </source>
</reference>
<evidence type="ECO:0000313" key="8">
    <source>
        <dbReference type="EMBL" id="CEA16612.1"/>
    </source>
</evidence>
<gene>
    <name evidence="8" type="ORF">ING2E5B_1874</name>
</gene>
<dbReference type="Proteomes" id="UP000032417">
    <property type="component" value="Chromosome 1"/>
</dbReference>
<dbReference type="GO" id="GO:0017004">
    <property type="term" value="P:cytochrome complex assembly"/>
    <property type="evidence" value="ECO:0007669"/>
    <property type="project" value="UniProtKB-KW"/>
</dbReference>
<keyword evidence="2 6" id="KW-0812">Transmembrane</keyword>
<feature type="transmembrane region" description="Helical" evidence="6">
    <location>
        <begin position="43"/>
        <end position="67"/>
    </location>
</feature>